<keyword evidence="3" id="KW-1185">Reference proteome</keyword>
<evidence type="ECO:0000256" key="1">
    <source>
        <dbReference type="SAM" id="MobiDB-lite"/>
    </source>
</evidence>
<accession>A0ABT4SBH7</accession>
<evidence type="ECO:0000313" key="3">
    <source>
        <dbReference type="Proteomes" id="UP001144036"/>
    </source>
</evidence>
<dbReference type="RefSeq" id="WP_270155375.1">
    <property type="nucleotide sequence ID" value="NZ_JAPNNL010000045.1"/>
</dbReference>
<reference evidence="2" key="1">
    <citation type="submission" date="2022-11" db="EMBL/GenBank/DDBJ databases">
        <title>Nonomuraea corallina sp. nov., a new species of the genus Nonomuraea isolated from sea side sediment in Thai sea.</title>
        <authorList>
            <person name="Ngamcharungchit C."/>
            <person name="Matsumoto A."/>
            <person name="Suriyachadkun C."/>
            <person name="Panbangred W."/>
            <person name="Inahashi Y."/>
            <person name="Intra B."/>
        </authorList>
    </citation>
    <scope>NUCLEOTIDE SEQUENCE</scope>
    <source>
        <strain evidence="2">MCN248</strain>
    </source>
</reference>
<feature type="region of interest" description="Disordered" evidence="1">
    <location>
        <begin position="1"/>
        <end position="21"/>
    </location>
</feature>
<dbReference type="Proteomes" id="UP001144036">
    <property type="component" value="Unassembled WGS sequence"/>
</dbReference>
<comment type="caution">
    <text evidence="2">The sequence shown here is derived from an EMBL/GenBank/DDBJ whole genome shotgun (WGS) entry which is preliminary data.</text>
</comment>
<organism evidence="2 3">
    <name type="scientific">Nonomuraea corallina</name>
    <dbReference type="NCBI Taxonomy" id="2989783"/>
    <lineage>
        <taxon>Bacteria</taxon>
        <taxon>Bacillati</taxon>
        <taxon>Actinomycetota</taxon>
        <taxon>Actinomycetes</taxon>
        <taxon>Streptosporangiales</taxon>
        <taxon>Streptosporangiaceae</taxon>
        <taxon>Nonomuraea</taxon>
    </lineage>
</organism>
<evidence type="ECO:0000313" key="2">
    <source>
        <dbReference type="EMBL" id="MDA0634559.1"/>
    </source>
</evidence>
<name>A0ABT4SBH7_9ACTN</name>
<proteinExistence type="predicted"/>
<dbReference type="EMBL" id="JAPNNL010000045">
    <property type="protein sequence ID" value="MDA0634559.1"/>
    <property type="molecule type" value="Genomic_DNA"/>
</dbReference>
<gene>
    <name evidence="2" type="ORF">OUY22_14130</name>
</gene>
<sequence length="111" mass="12811">MPENERRPPRTGSAGAAPDGQWQRQMMMAVAWVGPLVSTLALPPEELTDFLWRHATDDDGLQHLRVRSVQDEMMIFGFLMADSEPQARTILRNLTRKTISNEPRLWLWRIV</sequence>
<protein>
    <submittedName>
        <fullName evidence="2">Uncharacterized protein</fullName>
    </submittedName>
</protein>